<dbReference type="Proteomes" id="UP000559010">
    <property type="component" value="Unassembled WGS sequence"/>
</dbReference>
<evidence type="ECO:0000259" key="2">
    <source>
        <dbReference type="Pfam" id="PF25023"/>
    </source>
</evidence>
<organism evidence="3 4">
    <name type="scientific">Marinigracilibium pacificum</name>
    <dbReference type="NCBI Taxonomy" id="2729599"/>
    <lineage>
        <taxon>Bacteria</taxon>
        <taxon>Pseudomonadati</taxon>
        <taxon>Bacteroidota</taxon>
        <taxon>Cytophagia</taxon>
        <taxon>Cytophagales</taxon>
        <taxon>Flammeovirgaceae</taxon>
        <taxon>Marinigracilibium</taxon>
    </lineage>
</organism>
<evidence type="ECO:0000313" key="4">
    <source>
        <dbReference type="Proteomes" id="UP000559010"/>
    </source>
</evidence>
<protein>
    <recommendedName>
        <fullName evidence="2">Teneurin-like YD-shell domain-containing protein</fullName>
    </recommendedName>
</protein>
<keyword evidence="4" id="KW-1185">Reference proteome</keyword>
<name>A0A848IZ88_9BACT</name>
<reference evidence="3 4" key="1">
    <citation type="submission" date="2020-04" db="EMBL/GenBank/DDBJ databases">
        <title>Flammeovirgaceae bacterium KN852 isolated from deep sea.</title>
        <authorList>
            <person name="Zhang D.-C."/>
        </authorList>
    </citation>
    <scope>NUCLEOTIDE SEQUENCE [LARGE SCALE GENOMIC DNA]</scope>
    <source>
        <strain evidence="3 4">KN852</strain>
    </source>
</reference>
<evidence type="ECO:0000313" key="3">
    <source>
        <dbReference type="EMBL" id="NMM48946.1"/>
    </source>
</evidence>
<keyword evidence="1" id="KW-0677">Repeat</keyword>
<sequence>MKIAKYLVFFVLLTAFTCDRDEGDITPETCLAAGESISIGDTSVFNFEGFKKSFEQIVFIDSLKMFTSHVSFEHVVENCKITKTIIKENWKGEFGLQTEFVHEYDQSGVLVKSSGNKLVYDEQFEIVQRPLEIEYEYDSRGLIGKTKVYWNPEYYNIYEYSYNSDSLLEVKKDYDTEIYTYDENGNIITIIGLWGEVNNTYDNSGRILTSYKTSEHVPYNFNMDVAYDQEGRIIQMNFLIKDYKYTITKNTFDYSGGSLVQNFKYGYNTTTVLSEVYADYTINYGSGGVVSSFSEASGLTSGPGYYGPSVFFAIPIP</sequence>
<dbReference type="AlphaFoldDB" id="A0A848IZ88"/>
<dbReference type="Pfam" id="PF25023">
    <property type="entry name" value="TEN_YD-shell"/>
    <property type="match status" value="1"/>
</dbReference>
<dbReference type="EMBL" id="JABBNU010000006">
    <property type="protein sequence ID" value="NMM48946.1"/>
    <property type="molecule type" value="Genomic_DNA"/>
</dbReference>
<dbReference type="RefSeq" id="WP_169681395.1">
    <property type="nucleotide sequence ID" value="NZ_JABBNU010000006.1"/>
</dbReference>
<dbReference type="InterPro" id="IPR056823">
    <property type="entry name" value="TEN-like_YD-shell"/>
</dbReference>
<comment type="caution">
    <text evidence="3">The sequence shown here is derived from an EMBL/GenBank/DDBJ whole genome shotgun (WGS) entry which is preliminary data.</text>
</comment>
<proteinExistence type="predicted"/>
<evidence type="ECO:0000256" key="1">
    <source>
        <dbReference type="ARBA" id="ARBA00022737"/>
    </source>
</evidence>
<accession>A0A848IZ88</accession>
<gene>
    <name evidence="3" type="ORF">HH304_11090</name>
</gene>
<feature type="domain" description="Teneurin-like YD-shell" evidence="2">
    <location>
        <begin position="130"/>
        <end position="209"/>
    </location>
</feature>